<dbReference type="EMBL" id="GBRH01276338">
    <property type="protein sequence ID" value="JAD21557.1"/>
    <property type="molecule type" value="Transcribed_RNA"/>
</dbReference>
<organism evidence="1">
    <name type="scientific">Arundo donax</name>
    <name type="common">Giant reed</name>
    <name type="synonym">Donax arundinaceus</name>
    <dbReference type="NCBI Taxonomy" id="35708"/>
    <lineage>
        <taxon>Eukaryota</taxon>
        <taxon>Viridiplantae</taxon>
        <taxon>Streptophyta</taxon>
        <taxon>Embryophyta</taxon>
        <taxon>Tracheophyta</taxon>
        <taxon>Spermatophyta</taxon>
        <taxon>Magnoliopsida</taxon>
        <taxon>Liliopsida</taxon>
        <taxon>Poales</taxon>
        <taxon>Poaceae</taxon>
        <taxon>PACMAD clade</taxon>
        <taxon>Arundinoideae</taxon>
        <taxon>Arundineae</taxon>
        <taxon>Arundo</taxon>
    </lineage>
</organism>
<accession>A0A0A8YEH0</accession>
<proteinExistence type="predicted"/>
<evidence type="ECO:0000313" key="1">
    <source>
        <dbReference type="EMBL" id="JAD21557.1"/>
    </source>
</evidence>
<protein>
    <submittedName>
        <fullName evidence="1">Uncharacterized protein</fullName>
    </submittedName>
</protein>
<sequence>MSSEIIGLSKLTGLASNLTT</sequence>
<name>A0A0A8YEH0_ARUDO</name>
<reference evidence="1" key="1">
    <citation type="submission" date="2014-09" db="EMBL/GenBank/DDBJ databases">
        <authorList>
            <person name="Magalhaes I.L.F."/>
            <person name="Oliveira U."/>
            <person name="Santos F.R."/>
            <person name="Vidigal T.H.D.A."/>
            <person name="Brescovit A.D."/>
            <person name="Santos A.J."/>
        </authorList>
    </citation>
    <scope>NUCLEOTIDE SEQUENCE</scope>
    <source>
        <tissue evidence="1">Shoot tissue taken approximately 20 cm above the soil surface</tissue>
    </source>
</reference>
<reference evidence="1" key="2">
    <citation type="journal article" date="2015" name="Data Brief">
        <title>Shoot transcriptome of the giant reed, Arundo donax.</title>
        <authorList>
            <person name="Barrero R.A."/>
            <person name="Guerrero F.D."/>
            <person name="Moolhuijzen P."/>
            <person name="Goolsby J.A."/>
            <person name="Tidwell J."/>
            <person name="Bellgard S.E."/>
            <person name="Bellgard M.I."/>
        </authorList>
    </citation>
    <scope>NUCLEOTIDE SEQUENCE</scope>
    <source>
        <tissue evidence="1">Shoot tissue taken approximately 20 cm above the soil surface</tissue>
    </source>
</reference>
<dbReference type="AlphaFoldDB" id="A0A0A8YEH0"/>